<sequence length="64" mass="7473">MLRKCVGIHNIVTKGWQVSHVFAKNARNMANLHRFRLVSRSLVGRFCTNTRKEINEGKYEKLTN</sequence>
<accession>K6Z7A2</accession>
<organism evidence="1 2">
    <name type="scientific">Paraglaciecola polaris LMG 21857</name>
    <dbReference type="NCBI Taxonomy" id="1129793"/>
    <lineage>
        <taxon>Bacteria</taxon>
        <taxon>Pseudomonadati</taxon>
        <taxon>Pseudomonadota</taxon>
        <taxon>Gammaproteobacteria</taxon>
        <taxon>Alteromonadales</taxon>
        <taxon>Alteromonadaceae</taxon>
        <taxon>Paraglaciecola</taxon>
    </lineage>
</organism>
<dbReference type="AlphaFoldDB" id="K6Z7A2"/>
<protein>
    <submittedName>
        <fullName evidence="1">Uncharacterized protein</fullName>
    </submittedName>
</protein>
<keyword evidence="2" id="KW-1185">Reference proteome</keyword>
<name>K6Z7A2_9ALTE</name>
<gene>
    <name evidence="1" type="ORF">GPLA_1171</name>
</gene>
<comment type="caution">
    <text evidence="1">The sequence shown here is derived from an EMBL/GenBank/DDBJ whole genome shotgun (WGS) entry which is preliminary data.</text>
</comment>
<evidence type="ECO:0000313" key="1">
    <source>
        <dbReference type="EMBL" id="GAC32086.1"/>
    </source>
</evidence>
<reference evidence="2" key="1">
    <citation type="journal article" date="2014" name="Environ. Microbiol.">
        <title>Comparative genomics of the marine bacterial genus Glaciecola reveals the high degree of genomic diversity and genomic characteristic for cold adaptation.</title>
        <authorList>
            <person name="Qin Q.L."/>
            <person name="Xie B.B."/>
            <person name="Yu Y."/>
            <person name="Shu Y.L."/>
            <person name="Rong J.C."/>
            <person name="Zhang Y.J."/>
            <person name="Zhao D.L."/>
            <person name="Chen X.L."/>
            <person name="Zhang X.Y."/>
            <person name="Chen B."/>
            <person name="Zhou B.C."/>
            <person name="Zhang Y.Z."/>
        </authorList>
    </citation>
    <scope>NUCLEOTIDE SEQUENCE [LARGE SCALE GENOMIC DNA]</scope>
    <source>
        <strain evidence="2">LMG 21857</strain>
    </source>
</reference>
<proteinExistence type="predicted"/>
<evidence type="ECO:0000313" key="2">
    <source>
        <dbReference type="Proteomes" id="UP000006322"/>
    </source>
</evidence>
<dbReference type="EMBL" id="BAER01000028">
    <property type="protein sequence ID" value="GAC32086.1"/>
    <property type="molecule type" value="Genomic_DNA"/>
</dbReference>
<dbReference type="Proteomes" id="UP000006322">
    <property type="component" value="Unassembled WGS sequence"/>
</dbReference>